<proteinExistence type="predicted"/>
<name>A0A401FMI2_9LACO</name>
<protein>
    <submittedName>
        <fullName evidence="1">Uncharacterized protein</fullName>
    </submittedName>
</protein>
<evidence type="ECO:0000313" key="1">
    <source>
        <dbReference type="EMBL" id="GAY73468.1"/>
    </source>
</evidence>
<keyword evidence="2" id="KW-1185">Reference proteome</keyword>
<evidence type="ECO:0000313" key="2">
    <source>
        <dbReference type="Proteomes" id="UP000286974"/>
    </source>
</evidence>
<reference evidence="1 2" key="1">
    <citation type="submission" date="2017-11" db="EMBL/GenBank/DDBJ databases">
        <title>Draft Genome Sequence of Lactobacillus curieae NBRC 111893 isolated from Koso, a Japanese sugar-Vegetable Fermented Beverage.</title>
        <authorList>
            <person name="Chiou T.Y."/>
            <person name="Oshima K."/>
            <person name="Suda W."/>
            <person name="Hattori M."/>
            <person name="Takahashi T."/>
        </authorList>
    </citation>
    <scope>NUCLEOTIDE SEQUENCE [LARGE SCALE GENOMIC DNA]</scope>
    <source>
        <strain evidence="1 2">NBRC111893</strain>
    </source>
</reference>
<dbReference type="SUPFAM" id="SSF55166">
    <property type="entry name" value="Hedgehog/DD-peptidase"/>
    <property type="match status" value="1"/>
</dbReference>
<sequence>MDKKSQGYMNVKDADPDIIIDLKYATPDNFTGKIVYDFDQAIARIDTVKS</sequence>
<dbReference type="Proteomes" id="UP000286974">
    <property type="component" value="Unassembled WGS sequence"/>
</dbReference>
<comment type="caution">
    <text evidence="1">The sequence shown here is derived from an EMBL/GenBank/DDBJ whole genome shotgun (WGS) entry which is preliminary data.</text>
</comment>
<dbReference type="AlphaFoldDB" id="A0A401FMI2"/>
<dbReference type="InterPro" id="IPR009045">
    <property type="entry name" value="Zn_M74/Hedgehog-like"/>
</dbReference>
<accession>A0A401FMI2</accession>
<dbReference type="EMBL" id="BEXA01000003">
    <property type="protein sequence ID" value="GAY73468.1"/>
    <property type="molecule type" value="Genomic_DNA"/>
</dbReference>
<dbReference type="Gene3D" id="3.30.1380.10">
    <property type="match status" value="1"/>
</dbReference>
<gene>
    <name evidence="1" type="ORF">NBRC111893_1614</name>
</gene>
<organism evidence="1 2">
    <name type="scientific">Lentilactobacillus kosonis</name>
    <dbReference type="NCBI Taxonomy" id="2810561"/>
    <lineage>
        <taxon>Bacteria</taxon>
        <taxon>Bacillati</taxon>
        <taxon>Bacillota</taxon>
        <taxon>Bacilli</taxon>
        <taxon>Lactobacillales</taxon>
        <taxon>Lactobacillaceae</taxon>
        <taxon>Lentilactobacillus</taxon>
    </lineage>
</organism>